<dbReference type="EMBL" id="JAGSSW010000001">
    <property type="protein sequence ID" value="MBR8463305.1"/>
    <property type="molecule type" value="Genomic_DNA"/>
</dbReference>
<proteinExistence type="predicted"/>
<organism evidence="4 5">
    <name type="scientific">Campylobacter anatolicus</name>
    <dbReference type="NCBI Taxonomy" id="2829105"/>
    <lineage>
        <taxon>Bacteria</taxon>
        <taxon>Pseudomonadati</taxon>
        <taxon>Campylobacterota</taxon>
        <taxon>Epsilonproteobacteria</taxon>
        <taxon>Campylobacterales</taxon>
        <taxon>Campylobacteraceae</taxon>
        <taxon>Campylobacter</taxon>
    </lineage>
</organism>
<dbReference type="PANTHER" id="PTHR14097">
    <property type="entry name" value="OXIDOREDUCTASE HTATIP2"/>
    <property type="match status" value="1"/>
</dbReference>
<sequence length="211" mass="24065">MLKNALVVGASGVVGREIVRQLCSDKRYAKIYIFVRREFGFRHEKLVEKIINFDEILSEPRFEINEIFCALGTTIKQAKTRENFKKVDFDYVVSLAKWGKNVGVTKFVLFSSFGADVSSKSFYLRIKGETERAISEIGFKSVHIVRSPLIDGKRDDARLGERLLINIFKFMPTNLLTGYQPLSGESIAKAAIKMAQSSDRDIEIYRPRDIL</sequence>
<protein>
    <submittedName>
        <fullName evidence="4">NAD-dependent epimerase/dehydratase family protein</fullName>
    </submittedName>
</protein>
<keyword evidence="2" id="KW-0472">Membrane</keyword>
<dbReference type="Proteomes" id="UP000682951">
    <property type="component" value="Unassembled WGS sequence"/>
</dbReference>
<gene>
    <name evidence="4" type="ORF">KDD93_01805</name>
</gene>
<evidence type="ECO:0000313" key="5">
    <source>
        <dbReference type="Proteomes" id="UP000682951"/>
    </source>
</evidence>
<comment type="caution">
    <text evidence="4">The sequence shown here is derived from an EMBL/GenBank/DDBJ whole genome shotgun (WGS) entry which is preliminary data.</text>
</comment>
<evidence type="ECO:0000259" key="3">
    <source>
        <dbReference type="Pfam" id="PF01370"/>
    </source>
</evidence>
<evidence type="ECO:0000256" key="2">
    <source>
        <dbReference type="ARBA" id="ARBA00023136"/>
    </source>
</evidence>
<name>A0ABS5HGG2_9BACT</name>
<dbReference type="SUPFAM" id="SSF51735">
    <property type="entry name" value="NAD(P)-binding Rossmann-fold domains"/>
    <property type="match status" value="1"/>
</dbReference>
<dbReference type="InterPro" id="IPR036291">
    <property type="entry name" value="NAD(P)-bd_dom_sf"/>
</dbReference>
<keyword evidence="5" id="KW-1185">Reference proteome</keyword>
<accession>A0ABS5HGG2</accession>
<comment type="subcellular location">
    <subcellularLocation>
        <location evidence="1">Membrane</location>
    </subcellularLocation>
</comment>
<feature type="domain" description="NAD-dependent epimerase/dehydratase" evidence="3">
    <location>
        <begin position="5"/>
        <end position="103"/>
    </location>
</feature>
<reference evidence="4 5" key="1">
    <citation type="submission" date="2021-04" db="EMBL/GenBank/DDBJ databases">
        <title>Molecular and phenotypic characterization and identification of bacterial isolates recovered from the Anatolian ground squirrels (Spermophilus xanthoprymnus) and which have the potential to form a new species in the Campylobacter genus.</title>
        <authorList>
            <person name="Aydin F."/>
            <person name="Abay S."/>
            <person name="Kayman T."/>
            <person name="Karakaya E."/>
            <person name="Mustak H.K."/>
            <person name="Mustak I.B."/>
            <person name="Bilgin N."/>
            <person name="Duzler A."/>
            <person name="Sahin O."/>
            <person name="Guran O."/>
            <person name="Saticioglu I.B."/>
        </authorList>
    </citation>
    <scope>NUCLEOTIDE SEQUENCE [LARGE SCALE GENOMIC DNA]</scope>
    <source>
        <strain evidence="5">faydin-G24</strain>
    </source>
</reference>
<dbReference type="RefSeq" id="WP_212141496.1">
    <property type="nucleotide sequence ID" value="NZ_JAGSSW010000001.1"/>
</dbReference>
<dbReference type="PANTHER" id="PTHR14097:SF7">
    <property type="entry name" value="OXIDOREDUCTASE HTATIP2"/>
    <property type="match status" value="1"/>
</dbReference>
<evidence type="ECO:0000256" key="1">
    <source>
        <dbReference type="ARBA" id="ARBA00004370"/>
    </source>
</evidence>
<dbReference type="InterPro" id="IPR001509">
    <property type="entry name" value="Epimerase_deHydtase"/>
</dbReference>
<evidence type="ECO:0000313" key="4">
    <source>
        <dbReference type="EMBL" id="MBR8463305.1"/>
    </source>
</evidence>
<dbReference type="Gene3D" id="3.40.50.720">
    <property type="entry name" value="NAD(P)-binding Rossmann-like Domain"/>
    <property type="match status" value="1"/>
</dbReference>
<dbReference type="Pfam" id="PF01370">
    <property type="entry name" value="Epimerase"/>
    <property type="match status" value="1"/>
</dbReference>